<proteinExistence type="predicted"/>
<sequence>MTNSILIQMSPDNLKQMISDAVTVAIADLQKEDNKKYLTIEHLCAKFYVTPQTINNWVNDGRLKAYKISDRTLFLSKEVDLAVVEKKTGKYKHSKKA</sequence>
<protein>
    <recommendedName>
        <fullName evidence="3">DNA binding domain-containing protein, excisionase family</fullName>
    </recommendedName>
</protein>
<gene>
    <name evidence="1" type="ORF">SAMN05444362_10322</name>
</gene>
<dbReference type="Proteomes" id="UP000184480">
    <property type="component" value="Unassembled WGS sequence"/>
</dbReference>
<dbReference type="STRING" id="1346286.SAMN05444362_10322"/>
<organism evidence="1 2">
    <name type="scientific">Dysgonomonas macrotermitis</name>
    <dbReference type="NCBI Taxonomy" id="1346286"/>
    <lineage>
        <taxon>Bacteria</taxon>
        <taxon>Pseudomonadati</taxon>
        <taxon>Bacteroidota</taxon>
        <taxon>Bacteroidia</taxon>
        <taxon>Bacteroidales</taxon>
        <taxon>Dysgonomonadaceae</taxon>
        <taxon>Dysgonomonas</taxon>
    </lineage>
</organism>
<name>A0A1M4XYW2_9BACT</name>
<dbReference type="AlphaFoldDB" id="A0A1M4XYW2"/>
<evidence type="ECO:0000313" key="2">
    <source>
        <dbReference type="Proteomes" id="UP000184480"/>
    </source>
</evidence>
<dbReference type="OrthoDB" id="1097811at2"/>
<keyword evidence="2" id="KW-1185">Reference proteome</keyword>
<dbReference type="RefSeq" id="WP_073357297.1">
    <property type="nucleotide sequence ID" value="NZ_BBXL01000003.1"/>
</dbReference>
<accession>A0A1M4XYW2</accession>
<evidence type="ECO:0000313" key="1">
    <source>
        <dbReference type="EMBL" id="SHE98493.1"/>
    </source>
</evidence>
<evidence type="ECO:0008006" key="3">
    <source>
        <dbReference type="Google" id="ProtNLM"/>
    </source>
</evidence>
<reference evidence="2" key="1">
    <citation type="submission" date="2016-11" db="EMBL/GenBank/DDBJ databases">
        <authorList>
            <person name="Varghese N."/>
            <person name="Submissions S."/>
        </authorList>
    </citation>
    <scope>NUCLEOTIDE SEQUENCE [LARGE SCALE GENOMIC DNA]</scope>
    <source>
        <strain evidence="2">DSM 27370</strain>
    </source>
</reference>
<dbReference type="EMBL" id="FQUC01000003">
    <property type="protein sequence ID" value="SHE98493.1"/>
    <property type="molecule type" value="Genomic_DNA"/>
</dbReference>
<dbReference type="SUPFAM" id="SSF46955">
    <property type="entry name" value="Putative DNA-binding domain"/>
    <property type="match status" value="1"/>
</dbReference>
<dbReference type="InterPro" id="IPR009061">
    <property type="entry name" value="DNA-bd_dom_put_sf"/>
</dbReference>